<sequence length="87" mass="9868">MRAVFDPMERSDLMWGENELMAQEICLILTNSLTQILAFVSCLILESLIQHVGKRSTWIDPSSLECLLSATVNSINTSTEHDDRTKR</sequence>
<gene>
    <name evidence="2" type="ORF">HID58_002349</name>
    <name evidence="1" type="ORF">HID58_049813</name>
</gene>
<protein>
    <submittedName>
        <fullName evidence="2">Uncharacterized protein</fullName>
    </submittedName>
</protein>
<organism evidence="2 3">
    <name type="scientific">Brassica napus</name>
    <name type="common">Rape</name>
    <dbReference type="NCBI Taxonomy" id="3708"/>
    <lineage>
        <taxon>Eukaryota</taxon>
        <taxon>Viridiplantae</taxon>
        <taxon>Streptophyta</taxon>
        <taxon>Embryophyta</taxon>
        <taxon>Tracheophyta</taxon>
        <taxon>Spermatophyta</taxon>
        <taxon>Magnoliopsida</taxon>
        <taxon>eudicotyledons</taxon>
        <taxon>Gunneridae</taxon>
        <taxon>Pentapetalae</taxon>
        <taxon>rosids</taxon>
        <taxon>malvids</taxon>
        <taxon>Brassicales</taxon>
        <taxon>Brassicaceae</taxon>
        <taxon>Brassiceae</taxon>
        <taxon>Brassica</taxon>
    </lineage>
</organism>
<keyword evidence="3" id="KW-1185">Reference proteome</keyword>
<comment type="caution">
    <text evidence="2">The sequence shown here is derived from an EMBL/GenBank/DDBJ whole genome shotgun (WGS) entry which is preliminary data.</text>
</comment>
<reference evidence="2 3" key="1">
    <citation type="submission" date="2021-05" db="EMBL/GenBank/DDBJ databases">
        <title>Genome Assembly of Synthetic Allotetraploid Brassica napus Reveals Homoeologous Exchanges between Subgenomes.</title>
        <authorList>
            <person name="Davis J.T."/>
        </authorList>
    </citation>
    <scope>NUCLEOTIDE SEQUENCE [LARGE SCALE GENOMIC DNA]</scope>
    <source>
        <strain evidence="3">cv. Da-Ae</strain>
        <tissue evidence="2">Seedling</tissue>
    </source>
</reference>
<evidence type="ECO:0000313" key="1">
    <source>
        <dbReference type="EMBL" id="KAH0900245.1"/>
    </source>
</evidence>
<evidence type="ECO:0000313" key="2">
    <source>
        <dbReference type="EMBL" id="KAH0942712.1"/>
    </source>
</evidence>
<dbReference type="Proteomes" id="UP000824890">
    <property type="component" value="Unassembled WGS sequence"/>
</dbReference>
<evidence type="ECO:0000313" key="3">
    <source>
        <dbReference type="Proteomes" id="UP000824890"/>
    </source>
</evidence>
<dbReference type="EMBL" id="JAGKQM010000012">
    <property type="protein sequence ID" value="KAH0900245.1"/>
    <property type="molecule type" value="Genomic_DNA"/>
</dbReference>
<dbReference type="EMBL" id="JAGKQM010000001">
    <property type="protein sequence ID" value="KAH0942712.1"/>
    <property type="molecule type" value="Genomic_DNA"/>
</dbReference>
<name>A0ABQ8EN26_BRANA</name>
<proteinExistence type="predicted"/>
<accession>A0ABQ8EN26</accession>